<dbReference type="Pfam" id="PF08223">
    <property type="entry name" value="PaaX_C"/>
    <property type="match status" value="1"/>
</dbReference>
<evidence type="ECO:0000259" key="3">
    <source>
        <dbReference type="Pfam" id="PF20803"/>
    </source>
</evidence>
<protein>
    <submittedName>
        <fullName evidence="4">PaaX family transcriptional regulator</fullName>
    </submittedName>
</protein>
<dbReference type="InterPro" id="IPR048846">
    <property type="entry name" value="PaaX-like_central"/>
</dbReference>
<dbReference type="Gene3D" id="3.30.70.2650">
    <property type="match status" value="1"/>
</dbReference>
<sequence>MGAPQTSPKEIPRPPVLHQSLIITLFGIYRRTATTAIPVAALVDLLGDLGYDGPGVRSAVSRLKSKGVLQSESVAGVAAYNLAESVQATFDEGDQRIFAEYPQRRPNDWSLVLFSVPESKRHLRHQLRKHLRRLGFGTVASGVSIGAGQLLEQARHRLSRHGLAEYVQFFRGEYFFNGDVKDQVAQWWDLDTIHLSMQRFLETYHNAFELWTQRLEELRCEDGTDSAEERDRQAFQYYVPMLTIWRRLPYEDPNLPAEYLPADWKEPDARRAFVGTHQLIGPLASRYVARTVAAHLP</sequence>
<dbReference type="RefSeq" id="WP_119901482.1">
    <property type="nucleotide sequence ID" value="NZ_QYZP01000001.1"/>
</dbReference>
<dbReference type="Gene3D" id="1.10.10.10">
    <property type="entry name" value="Winged helix-like DNA-binding domain superfamily/Winged helix DNA-binding domain"/>
    <property type="match status" value="1"/>
</dbReference>
<evidence type="ECO:0000259" key="2">
    <source>
        <dbReference type="Pfam" id="PF08223"/>
    </source>
</evidence>
<reference evidence="4 5" key="1">
    <citation type="submission" date="2018-09" db="EMBL/GenBank/DDBJ databases">
        <title>Nesterenkonia natronophila sp. nov., an alkaliphilic actinobacteriume isolated from a soda lake, and emended description of the genus Nesterenkonia.</title>
        <authorList>
            <person name="Menes R.J."/>
            <person name="Iriarte A."/>
        </authorList>
    </citation>
    <scope>NUCLEOTIDE SEQUENCE [LARGE SCALE GENOMIC DNA]</scope>
    <source>
        <strain evidence="4 5">M8</strain>
    </source>
</reference>
<keyword evidence="5" id="KW-1185">Reference proteome</keyword>
<dbReference type="AlphaFoldDB" id="A0A3A4F3L9"/>
<dbReference type="OrthoDB" id="2270427at2"/>
<accession>A0A3A4F3L9</accession>
<comment type="caution">
    <text evidence="4">The sequence shown here is derived from an EMBL/GenBank/DDBJ whole genome shotgun (WGS) entry which is preliminary data.</text>
</comment>
<evidence type="ECO:0000259" key="1">
    <source>
        <dbReference type="Pfam" id="PF07848"/>
    </source>
</evidence>
<gene>
    <name evidence="4" type="ORF">D3250_00870</name>
</gene>
<dbReference type="EMBL" id="QYZP01000001">
    <property type="protein sequence ID" value="RJN32436.1"/>
    <property type="molecule type" value="Genomic_DNA"/>
</dbReference>
<dbReference type="InterPro" id="IPR011965">
    <property type="entry name" value="PaaX_trns_reg"/>
</dbReference>
<organism evidence="4 5">
    <name type="scientific">Nesterenkonia natronophila</name>
    <dbReference type="NCBI Taxonomy" id="2174932"/>
    <lineage>
        <taxon>Bacteria</taxon>
        <taxon>Bacillati</taxon>
        <taxon>Actinomycetota</taxon>
        <taxon>Actinomycetes</taxon>
        <taxon>Micrococcales</taxon>
        <taxon>Micrococcaceae</taxon>
        <taxon>Nesterenkonia</taxon>
    </lineage>
</organism>
<dbReference type="InterPro" id="IPR036388">
    <property type="entry name" value="WH-like_DNA-bd_sf"/>
</dbReference>
<dbReference type="InterPro" id="IPR013225">
    <property type="entry name" value="PaaX_C"/>
</dbReference>
<name>A0A3A4F3L9_9MICC</name>
<dbReference type="Pfam" id="PF20803">
    <property type="entry name" value="PaaX_M"/>
    <property type="match status" value="1"/>
</dbReference>
<evidence type="ECO:0000313" key="4">
    <source>
        <dbReference type="EMBL" id="RJN32436.1"/>
    </source>
</evidence>
<dbReference type="PANTHER" id="PTHR30319">
    <property type="entry name" value="PHENYLACETIC ACID REGULATOR-RELATED TRANSCRIPTIONAL REPRESSOR"/>
    <property type="match status" value="1"/>
</dbReference>
<dbReference type="Pfam" id="PF07848">
    <property type="entry name" value="PaaX"/>
    <property type="match status" value="1"/>
</dbReference>
<dbReference type="InterPro" id="IPR012906">
    <property type="entry name" value="PaaX-like_N"/>
</dbReference>
<dbReference type="PANTHER" id="PTHR30319:SF1">
    <property type="entry name" value="TRANSCRIPTIONAL REPRESSOR PAAX"/>
    <property type="match status" value="1"/>
</dbReference>
<evidence type="ECO:0000313" key="5">
    <source>
        <dbReference type="Proteomes" id="UP000266615"/>
    </source>
</evidence>
<dbReference type="Gene3D" id="1.20.58.1460">
    <property type="match status" value="1"/>
</dbReference>
<dbReference type="PIRSF" id="PIRSF020623">
    <property type="entry name" value="PaaX"/>
    <property type="match status" value="1"/>
</dbReference>
<proteinExistence type="predicted"/>
<feature type="domain" description="Transcriptional repressor PaaX-like N-terminal" evidence="1">
    <location>
        <begin position="19"/>
        <end position="85"/>
    </location>
</feature>
<feature type="domain" description="Transcriptional repressor PaaX-like central Cas2-like" evidence="3">
    <location>
        <begin position="107"/>
        <end position="178"/>
    </location>
</feature>
<dbReference type="GO" id="GO:0006351">
    <property type="term" value="P:DNA-templated transcription"/>
    <property type="evidence" value="ECO:0007669"/>
    <property type="project" value="InterPro"/>
</dbReference>
<dbReference type="Proteomes" id="UP000266615">
    <property type="component" value="Unassembled WGS sequence"/>
</dbReference>
<feature type="domain" description="Transcriptional repressor PaaX-like C-terminal" evidence="2">
    <location>
        <begin position="188"/>
        <end position="289"/>
    </location>
</feature>